<evidence type="ECO:0000256" key="7">
    <source>
        <dbReference type="ARBA" id="ARBA00023098"/>
    </source>
</evidence>
<dbReference type="EMBL" id="CAJHIM010000019">
    <property type="protein sequence ID" value="CAD6492048.1"/>
    <property type="molecule type" value="Genomic_DNA"/>
</dbReference>
<dbReference type="Proteomes" id="UP000637195">
    <property type="component" value="Unassembled WGS sequence"/>
</dbReference>
<proteinExistence type="inferred from homology"/>
<comment type="subcellular location">
    <subcellularLocation>
        <location evidence="11">Cell membrane</location>
        <topology evidence="11">Multi-pass membrane protein</topology>
    </subcellularLocation>
</comment>
<comment type="catalytic activity">
    <reaction evidence="11">
        <text>2,3-bis-O-(geranylgeranyl)-sn-glycerol 1-phosphate + CTP + H(+) = CDP-2,3-bis-O-(geranylgeranyl)-sn-glycerol + diphosphate</text>
        <dbReference type="Rhea" id="RHEA:25690"/>
        <dbReference type="ChEBI" id="CHEBI:15378"/>
        <dbReference type="ChEBI" id="CHEBI:33019"/>
        <dbReference type="ChEBI" id="CHEBI:37563"/>
        <dbReference type="ChEBI" id="CHEBI:58837"/>
        <dbReference type="ChEBI" id="CHEBI:58838"/>
        <dbReference type="EC" id="2.7.7.67"/>
    </reaction>
</comment>
<sequence length="180" mass="19736">MIEIHAVIEVILSALWLMLPAYIANPTAVVCGGGASIDFGRNFVDGKRILGDGKTYRGLVGGVICGTILGIIQMNTSLAGRFGGFTLLAVFSLSFGALLGDMCKSFIKRRLGFKRGAKFMIADQLDFVIGAWILTYLLQGSWFIEHFTATTMVIILIITPVLHRITNLIGYHVKLKKEPW</sequence>
<evidence type="ECO:0000313" key="13">
    <source>
        <dbReference type="Proteomes" id="UP000637195"/>
    </source>
</evidence>
<evidence type="ECO:0000256" key="6">
    <source>
        <dbReference type="ARBA" id="ARBA00022989"/>
    </source>
</evidence>
<dbReference type="GO" id="GO:0046474">
    <property type="term" value="P:glycerophospholipid biosynthetic process"/>
    <property type="evidence" value="ECO:0007669"/>
    <property type="project" value="UniProtKB-UniRule"/>
</dbReference>
<name>A0A811T883_9EURY</name>
<dbReference type="Pfam" id="PF01864">
    <property type="entry name" value="CarS-like"/>
    <property type="match status" value="1"/>
</dbReference>
<evidence type="ECO:0000256" key="8">
    <source>
        <dbReference type="ARBA" id="ARBA00023136"/>
    </source>
</evidence>
<organism evidence="12 13">
    <name type="scientific">Candidatus Argoarchaeum ethanivorans</name>
    <dbReference type="NCBI Taxonomy" id="2608793"/>
    <lineage>
        <taxon>Archaea</taxon>
        <taxon>Methanobacteriati</taxon>
        <taxon>Methanobacteriota</taxon>
        <taxon>Stenosarchaea group</taxon>
        <taxon>Methanomicrobia</taxon>
        <taxon>Methanosarcinales</taxon>
        <taxon>Methanosarcinales incertae sedis</taxon>
        <taxon>GOM Arc I cluster</taxon>
        <taxon>Candidatus Argoarchaeum</taxon>
    </lineage>
</organism>
<evidence type="ECO:0000256" key="10">
    <source>
        <dbReference type="ARBA" id="ARBA00023264"/>
    </source>
</evidence>
<keyword evidence="7 11" id="KW-0443">Lipid metabolism</keyword>
<dbReference type="InterPro" id="IPR032690">
    <property type="entry name" value="CarS"/>
</dbReference>
<comment type="similarity">
    <text evidence="11">Belongs to the CDP-archaeol synthase family.</text>
</comment>
<dbReference type="UniPathway" id="UPA00940"/>
<evidence type="ECO:0000256" key="1">
    <source>
        <dbReference type="ARBA" id="ARBA00022475"/>
    </source>
</evidence>
<gene>
    <name evidence="11 12" type="primary">carS</name>
    <name evidence="12" type="ORF">ANIMEMIM_00261</name>
</gene>
<keyword evidence="8 11" id="KW-0472">Membrane</keyword>
<feature type="transmembrane region" description="Helical" evidence="11">
    <location>
        <begin position="143"/>
        <end position="162"/>
    </location>
</feature>
<protein>
    <recommendedName>
        <fullName evidence="11">CDP-archaeol synthase</fullName>
        <ecNumber evidence="11">2.7.7.67</ecNumber>
    </recommendedName>
    <alternativeName>
        <fullName evidence="11">CDP-2,3-bis-(O-geranylgeranyl)-sn-glycerol synthase</fullName>
    </alternativeName>
</protein>
<dbReference type="PANTHER" id="PTHR39650:SF1">
    <property type="entry name" value="CDP-ARCHAEOL SYNTHASE"/>
    <property type="match status" value="1"/>
</dbReference>
<dbReference type="GO" id="GO:0043338">
    <property type="term" value="F:CDP-2,3-bis-(O-geranylgeranyl)-sn-glycerol synthase activity"/>
    <property type="evidence" value="ECO:0007669"/>
    <property type="project" value="UniProtKB-EC"/>
</dbReference>
<dbReference type="AlphaFoldDB" id="A0A811T883"/>
<evidence type="ECO:0000256" key="3">
    <source>
        <dbReference type="ARBA" id="ARBA00022679"/>
    </source>
</evidence>
<comment type="function">
    <text evidence="11">Catalyzes the formation of CDP-2,3-bis-(O-geranylgeranyl)-sn-glycerol (CDP-archaeol) from 2,3-bis-(O-geranylgeranyl)-sn-glycerol 1-phosphate (DGGGP) and CTP. This reaction is the third ether-bond-formation step in the biosynthesis of archaeal membrane lipids.</text>
</comment>
<keyword evidence="12" id="KW-0548">Nucleotidyltransferase</keyword>
<keyword evidence="3 11" id="KW-0808">Transferase</keyword>
<evidence type="ECO:0000256" key="9">
    <source>
        <dbReference type="ARBA" id="ARBA00023209"/>
    </source>
</evidence>
<keyword evidence="1 11" id="KW-1003">Cell membrane</keyword>
<evidence type="ECO:0000256" key="2">
    <source>
        <dbReference type="ARBA" id="ARBA00022516"/>
    </source>
</evidence>
<evidence type="ECO:0000313" key="12">
    <source>
        <dbReference type="EMBL" id="CAD6492048.1"/>
    </source>
</evidence>
<keyword evidence="4 11" id="KW-0812">Transmembrane</keyword>
<keyword evidence="10 11" id="KW-1208">Phospholipid metabolism</keyword>
<keyword evidence="6 11" id="KW-1133">Transmembrane helix</keyword>
<feature type="transmembrane region" description="Helical" evidence="11">
    <location>
        <begin position="78"/>
        <end position="99"/>
    </location>
</feature>
<dbReference type="NCBIfam" id="NF003114">
    <property type="entry name" value="PRK04032.1"/>
    <property type="match status" value="1"/>
</dbReference>
<dbReference type="InterPro" id="IPR002726">
    <property type="entry name" value="CarS_archaea"/>
</dbReference>
<comment type="pathway">
    <text evidence="11">Membrane lipid metabolism; glycerophospholipid metabolism.</text>
</comment>
<comment type="caution">
    <text evidence="12">The sequence shown here is derived from an EMBL/GenBank/DDBJ whole genome shotgun (WGS) entry which is preliminary data.</text>
</comment>
<feature type="transmembrane region" description="Helical" evidence="11">
    <location>
        <begin position="55"/>
        <end position="72"/>
    </location>
</feature>
<keyword evidence="5 11" id="KW-0460">Magnesium</keyword>
<dbReference type="PANTHER" id="PTHR39650">
    <property type="entry name" value="CDP-ARCHAEOL SYNTHASE"/>
    <property type="match status" value="1"/>
</dbReference>
<keyword evidence="9 11" id="KW-0594">Phospholipid biosynthesis</keyword>
<evidence type="ECO:0000256" key="4">
    <source>
        <dbReference type="ARBA" id="ARBA00022692"/>
    </source>
</evidence>
<evidence type="ECO:0000256" key="5">
    <source>
        <dbReference type="ARBA" id="ARBA00022842"/>
    </source>
</evidence>
<keyword evidence="2 11" id="KW-0444">Lipid biosynthesis</keyword>
<reference evidence="12" key="1">
    <citation type="submission" date="2020-10" db="EMBL/GenBank/DDBJ databases">
        <authorList>
            <person name="Hahn C.J."/>
            <person name="Laso-Perez R."/>
            <person name="Vulcano F."/>
            <person name="Vaziourakis K.-M."/>
            <person name="Stokke R."/>
            <person name="Steen I.H."/>
            <person name="Teske A."/>
            <person name="Boetius A."/>
            <person name="Liebeke M."/>
            <person name="Amann R."/>
            <person name="Knittel K."/>
        </authorList>
    </citation>
    <scope>NUCLEOTIDE SEQUENCE</scope>
    <source>
        <strain evidence="12">Gfbio:e3339647-f889-4370-9287-4fb5cb688e4c:AG393N10_GoMArc1</strain>
    </source>
</reference>
<evidence type="ECO:0000256" key="11">
    <source>
        <dbReference type="HAMAP-Rule" id="MF_01117"/>
    </source>
</evidence>
<accession>A0A811T883</accession>
<dbReference type="GO" id="GO:0005886">
    <property type="term" value="C:plasma membrane"/>
    <property type="evidence" value="ECO:0007669"/>
    <property type="project" value="UniProtKB-SubCell"/>
</dbReference>
<dbReference type="EC" id="2.7.7.67" evidence="11"/>
<dbReference type="HAMAP" id="MF_01117">
    <property type="entry name" value="CDP_archaeol_synth"/>
    <property type="match status" value="1"/>
</dbReference>
<comment type="cofactor">
    <cofactor evidence="11">
        <name>Mg(2+)</name>
        <dbReference type="ChEBI" id="CHEBI:18420"/>
    </cofactor>
</comment>